<protein>
    <submittedName>
        <fullName evidence="2">Uncharacterized protein</fullName>
    </submittedName>
</protein>
<keyword evidence="3" id="KW-1185">Reference proteome</keyword>
<evidence type="ECO:0000256" key="1">
    <source>
        <dbReference type="SAM" id="Phobius"/>
    </source>
</evidence>
<keyword evidence="1" id="KW-0812">Transmembrane</keyword>
<evidence type="ECO:0000313" key="2">
    <source>
        <dbReference type="EMBL" id="TPP56524.1"/>
    </source>
</evidence>
<dbReference type="EMBL" id="SUNJ01014375">
    <property type="protein sequence ID" value="TPP56524.1"/>
    <property type="molecule type" value="Genomic_DNA"/>
</dbReference>
<keyword evidence="1" id="KW-1133">Transmembrane helix</keyword>
<organism evidence="2 3">
    <name type="scientific">Fasciola gigantica</name>
    <name type="common">Giant liver fluke</name>
    <dbReference type="NCBI Taxonomy" id="46835"/>
    <lineage>
        <taxon>Eukaryota</taxon>
        <taxon>Metazoa</taxon>
        <taxon>Spiralia</taxon>
        <taxon>Lophotrochozoa</taxon>
        <taxon>Platyhelminthes</taxon>
        <taxon>Trematoda</taxon>
        <taxon>Digenea</taxon>
        <taxon>Plagiorchiida</taxon>
        <taxon>Echinostomata</taxon>
        <taxon>Echinostomatoidea</taxon>
        <taxon>Fasciolidae</taxon>
        <taxon>Fasciola</taxon>
    </lineage>
</organism>
<sequence>MFYSHISFLFDPPQISRTRATFPSYFSVYLLLLPFTTTTKGLCLLNVTLRAHRFFLPTRAKLFVATACAYIVFGAFVFGLTTCQAVMQFIRAFTTHPSNLNSIPEARYDLNNLLHAGHVK</sequence>
<evidence type="ECO:0000313" key="3">
    <source>
        <dbReference type="Proteomes" id="UP000316759"/>
    </source>
</evidence>
<dbReference type="AlphaFoldDB" id="A0A504Y646"/>
<feature type="transmembrane region" description="Helical" evidence="1">
    <location>
        <begin position="61"/>
        <end position="81"/>
    </location>
</feature>
<feature type="transmembrane region" description="Helical" evidence="1">
    <location>
        <begin position="26"/>
        <end position="49"/>
    </location>
</feature>
<dbReference type="OrthoDB" id="10401551at2759"/>
<keyword evidence="1" id="KW-0472">Membrane</keyword>
<comment type="caution">
    <text evidence="2">The sequence shown here is derived from an EMBL/GenBank/DDBJ whole genome shotgun (WGS) entry which is preliminary data.</text>
</comment>
<proteinExistence type="predicted"/>
<reference evidence="2 3" key="1">
    <citation type="submission" date="2019-04" db="EMBL/GenBank/DDBJ databases">
        <title>Annotation for the trematode Fasciola gigantica.</title>
        <authorList>
            <person name="Choi Y.-J."/>
        </authorList>
    </citation>
    <scope>NUCLEOTIDE SEQUENCE [LARGE SCALE GENOMIC DNA]</scope>
    <source>
        <strain evidence="2">Uganda_cow_1</strain>
    </source>
</reference>
<name>A0A504Y646_FASGI</name>
<accession>A0A504Y646</accession>
<gene>
    <name evidence="2" type="ORF">FGIG_09533</name>
</gene>
<dbReference type="Proteomes" id="UP000316759">
    <property type="component" value="Unassembled WGS sequence"/>
</dbReference>